<gene>
    <name evidence="1" type="ORF">HK105_207573</name>
</gene>
<evidence type="ECO:0000313" key="2">
    <source>
        <dbReference type="Proteomes" id="UP001527925"/>
    </source>
</evidence>
<dbReference type="Gene3D" id="1.25.40.20">
    <property type="entry name" value="Ankyrin repeat-containing domain"/>
    <property type="match status" value="1"/>
</dbReference>
<dbReference type="PANTHER" id="PTHR46586:SF3">
    <property type="entry name" value="ANKYRIN REPEAT-CONTAINING PROTEIN"/>
    <property type="match status" value="1"/>
</dbReference>
<dbReference type="Proteomes" id="UP001527925">
    <property type="component" value="Unassembled WGS sequence"/>
</dbReference>
<name>A0ABR4N055_9FUNG</name>
<protein>
    <recommendedName>
        <fullName evidence="3">Ankyrin repeat protein</fullName>
    </recommendedName>
</protein>
<dbReference type="SUPFAM" id="SSF140860">
    <property type="entry name" value="Pseudo ankyrin repeat-like"/>
    <property type="match status" value="1"/>
</dbReference>
<dbReference type="EMBL" id="JADGIZ020000055">
    <property type="protein sequence ID" value="KAL2912902.1"/>
    <property type="molecule type" value="Genomic_DNA"/>
</dbReference>
<evidence type="ECO:0008006" key="3">
    <source>
        <dbReference type="Google" id="ProtNLM"/>
    </source>
</evidence>
<keyword evidence="2" id="KW-1185">Reference proteome</keyword>
<proteinExistence type="predicted"/>
<reference evidence="1 2" key="1">
    <citation type="submission" date="2023-09" db="EMBL/GenBank/DDBJ databases">
        <title>Pangenome analysis of Batrachochytrium dendrobatidis and related Chytrids.</title>
        <authorList>
            <person name="Yacoub M.N."/>
            <person name="Stajich J.E."/>
            <person name="James T.Y."/>
        </authorList>
    </citation>
    <scope>NUCLEOTIDE SEQUENCE [LARGE SCALE GENOMIC DNA]</scope>
    <source>
        <strain evidence="1 2">JEL0888</strain>
    </source>
</reference>
<dbReference type="PANTHER" id="PTHR46586">
    <property type="entry name" value="ANKYRIN REPEAT-CONTAINING PROTEIN"/>
    <property type="match status" value="1"/>
</dbReference>
<sequence length="299" mass="33304">MHIVRWLAENTDIECGGSAFLGAARNNNLEMLKFLHSRFPDVFNGYASSDIAIIQWLDEHGVMDPSDVAGYLFETGSIDVLDWLMARYDVELSDWHFQRGHFGRQTKMLKQMYERGHEFTLDAAKIAAWLCNTDIMQWAIQRDRSMIPMLVEATASERFSDPALVEWWRVRHGVVFGQRELEMAIGVSNSNLVKHLLEMDDVDWDLDAARAALDQAVADSDDECAAACLRLEPHGHDINCAGDCSSTRLLERAAADGVPVAVPSMQLIAKSGKIDTVHWIAVSEHGASRDAGRCGDKAG</sequence>
<comment type="caution">
    <text evidence="1">The sequence shown here is derived from an EMBL/GenBank/DDBJ whole genome shotgun (WGS) entry which is preliminary data.</text>
</comment>
<dbReference type="InterPro" id="IPR052050">
    <property type="entry name" value="SecEffector_AnkRepeat"/>
</dbReference>
<dbReference type="SUPFAM" id="SSF48403">
    <property type="entry name" value="Ankyrin repeat"/>
    <property type="match status" value="1"/>
</dbReference>
<evidence type="ECO:0000313" key="1">
    <source>
        <dbReference type="EMBL" id="KAL2912902.1"/>
    </source>
</evidence>
<dbReference type="InterPro" id="IPR036770">
    <property type="entry name" value="Ankyrin_rpt-contain_sf"/>
</dbReference>
<organism evidence="1 2">
    <name type="scientific">Polyrhizophydium stewartii</name>
    <dbReference type="NCBI Taxonomy" id="2732419"/>
    <lineage>
        <taxon>Eukaryota</taxon>
        <taxon>Fungi</taxon>
        <taxon>Fungi incertae sedis</taxon>
        <taxon>Chytridiomycota</taxon>
        <taxon>Chytridiomycota incertae sedis</taxon>
        <taxon>Chytridiomycetes</taxon>
        <taxon>Rhizophydiales</taxon>
        <taxon>Rhizophydiales incertae sedis</taxon>
        <taxon>Polyrhizophydium</taxon>
    </lineage>
</organism>
<accession>A0ABR4N055</accession>